<evidence type="ECO:0000313" key="2">
    <source>
        <dbReference type="EMBL" id="HJC33256.1"/>
    </source>
</evidence>
<dbReference type="InterPro" id="IPR036410">
    <property type="entry name" value="HSP_DnaJ_Cys-rich_dom_sf"/>
</dbReference>
<accession>A0A9D2ST84</accession>
<protein>
    <recommendedName>
        <fullName evidence="4">CR-type domain-containing protein</fullName>
    </recommendedName>
</protein>
<proteinExistence type="predicted"/>
<sequence length="184" mass="19072">MKRKGFFILCAVISLVLCACSGMETGSYEPSYDTDGTDVYGTDTAREEEPDTAGENICPDCGFERLEVTCGLCSGAGNTASCTRCGGTGIICRNCFYPPSQPSTAGGTSGGSSGKAGRMCGRCHGDGLEGECFSCGGTGILGHTEYYGSGWDGDTYYTTRPCPSCVGGERRCTQCGGDGFVDDE</sequence>
<organism evidence="2 3">
    <name type="scientific">Candidatus Mediterraneibacter faecipullorum</name>
    <dbReference type="NCBI Taxonomy" id="2838670"/>
    <lineage>
        <taxon>Bacteria</taxon>
        <taxon>Bacillati</taxon>
        <taxon>Bacillota</taxon>
        <taxon>Clostridia</taxon>
        <taxon>Lachnospirales</taxon>
        <taxon>Lachnospiraceae</taxon>
        <taxon>Mediterraneibacter</taxon>
    </lineage>
</organism>
<keyword evidence="1" id="KW-0732">Signal</keyword>
<dbReference type="AlphaFoldDB" id="A0A9D2ST84"/>
<evidence type="ECO:0000313" key="3">
    <source>
        <dbReference type="Proteomes" id="UP000823890"/>
    </source>
</evidence>
<comment type="caution">
    <text evidence="2">The sequence shown here is derived from an EMBL/GenBank/DDBJ whole genome shotgun (WGS) entry which is preliminary data.</text>
</comment>
<feature type="signal peptide" evidence="1">
    <location>
        <begin position="1"/>
        <end position="19"/>
    </location>
</feature>
<dbReference type="EMBL" id="DWWO01000015">
    <property type="protein sequence ID" value="HJC33256.1"/>
    <property type="molecule type" value="Genomic_DNA"/>
</dbReference>
<dbReference type="Proteomes" id="UP000823890">
    <property type="component" value="Unassembled WGS sequence"/>
</dbReference>
<reference evidence="2" key="2">
    <citation type="submission" date="2021-04" db="EMBL/GenBank/DDBJ databases">
        <authorList>
            <person name="Gilroy R."/>
        </authorList>
    </citation>
    <scope>NUCLEOTIDE SEQUENCE</scope>
    <source>
        <strain evidence="2">ChiW19-954</strain>
    </source>
</reference>
<dbReference type="SUPFAM" id="SSF57938">
    <property type="entry name" value="DnaJ/Hsp40 cysteine-rich domain"/>
    <property type="match status" value="1"/>
</dbReference>
<dbReference type="PROSITE" id="PS51257">
    <property type="entry name" value="PROKAR_LIPOPROTEIN"/>
    <property type="match status" value="1"/>
</dbReference>
<evidence type="ECO:0008006" key="4">
    <source>
        <dbReference type="Google" id="ProtNLM"/>
    </source>
</evidence>
<feature type="chain" id="PRO_5038713465" description="CR-type domain-containing protein" evidence="1">
    <location>
        <begin position="20"/>
        <end position="184"/>
    </location>
</feature>
<reference evidence="2" key="1">
    <citation type="journal article" date="2021" name="PeerJ">
        <title>Extensive microbial diversity within the chicken gut microbiome revealed by metagenomics and culture.</title>
        <authorList>
            <person name="Gilroy R."/>
            <person name="Ravi A."/>
            <person name="Getino M."/>
            <person name="Pursley I."/>
            <person name="Horton D.L."/>
            <person name="Alikhan N.F."/>
            <person name="Baker D."/>
            <person name="Gharbi K."/>
            <person name="Hall N."/>
            <person name="Watson M."/>
            <person name="Adriaenssens E.M."/>
            <person name="Foster-Nyarko E."/>
            <person name="Jarju S."/>
            <person name="Secka A."/>
            <person name="Antonio M."/>
            <person name="Oren A."/>
            <person name="Chaudhuri R.R."/>
            <person name="La Ragione R."/>
            <person name="Hildebrand F."/>
            <person name="Pallen M.J."/>
        </authorList>
    </citation>
    <scope>NUCLEOTIDE SEQUENCE</scope>
    <source>
        <strain evidence="2">ChiW19-954</strain>
    </source>
</reference>
<evidence type="ECO:0000256" key="1">
    <source>
        <dbReference type="SAM" id="SignalP"/>
    </source>
</evidence>
<gene>
    <name evidence="2" type="ORF">H9758_01525</name>
</gene>
<name>A0A9D2ST84_9FIRM</name>